<feature type="region of interest" description="Disordered" evidence="1">
    <location>
        <begin position="295"/>
        <end position="335"/>
    </location>
</feature>
<dbReference type="OrthoDB" id="773154at2759"/>
<protein>
    <recommendedName>
        <fullName evidence="6">DUF936 family protein</fullName>
    </recommendedName>
</protein>
<proteinExistence type="predicted"/>
<feature type="domain" description="DUF936" evidence="2">
    <location>
        <begin position="7"/>
        <end position="123"/>
    </location>
</feature>
<feature type="domain" description="DUF6857" evidence="3">
    <location>
        <begin position="343"/>
        <end position="398"/>
    </location>
</feature>
<evidence type="ECO:0000313" key="5">
    <source>
        <dbReference type="Proteomes" id="UP000224567"/>
    </source>
</evidence>
<keyword evidence="5" id="KW-1185">Reference proteome</keyword>
<sequence length="401" mass="44838">MEVVAYLKSGVLVKFLDDMKMGGNASEDDGKPILLQIRSIIPVLEEGNLWPNRGFYLKVSDTSHAMYVSLPDEQNEMILANQLKLGQFIYVQKLEEAQPFPLLRGVSPLPGRHPCEGIPEDIVSVANVMNFLQPSNSDCIVEKSVILENRITEIPSNSRKLFRGLYDPEGLKKKNDHLERNSKGKVWSWSASKVCSGEKMMGLDCTAKRSDSERRNSDLFQELKKSRKRSFDIDGDTESILSSLSYSPNNSKRRSWNESEILRVKEIFDSSVVKNDIKPPRSNSPIVLSAGSVRYDSSNENSSSISRRREVSSAKKMKSSTKTKASFSKITSEQASHPIDRLANDRRGSETGISWDSLPSSLVKLGKEVVKQRDIALVAATDALQEASAAERLLNSLRYTF</sequence>
<evidence type="ECO:0000259" key="3">
    <source>
        <dbReference type="Pfam" id="PF21647"/>
    </source>
</evidence>
<organism evidence="4 5">
    <name type="scientific">Capsicum baccatum</name>
    <name type="common">Peruvian pepper</name>
    <dbReference type="NCBI Taxonomy" id="33114"/>
    <lineage>
        <taxon>Eukaryota</taxon>
        <taxon>Viridiplantae</taxon>
        <taxon>Streptophyta</taxon>
        <taxon>Embryophyta</taxon>
        <taxon>Tracheophyta</taxon>
        <taxon>Spermatophyta</taxon>
        <taxon>Magnoliopsida</taxon>
        <taxon>eudicotyledons</taxon>
        <taxon>Gunneridae</taxon>
        <taxon>Pentapetalae</taxon>
        <taxon>asterids</taxon>
        <taxon>lamiids</taxon>
        <taxon>Solanales</taxon>
        <taxon>Solanaceae</taxon>
        <taxon>Solanoideae</taxon>
        <taxon>Capsiceae</taxon>
        <taxon>Capsicum</taxon>
    </lineage>
</organism>
<gene>
    <name evidence="4" type="ORF">CQW23_23800</name>
</gene>
<dbReference type="EMBL" id="MLFT02000010">
    <property type="protein sequence ID" value="PHT36100.1"/>
    <property type="molecule type" value="Genomic_DNA"/>
</dbReference>
<comment type="caution">
    <text evidence="4">The sequence shown here is derived from an EMBL/GenBank/DDBJ whole genome shotgun (WGS) entry which is preliminary data.</text>
</comment>
<evidence type="ECO:0008006" key="6">
    <source>
        <dbReference type="Google" id="ProtNLM"/>
    </source>
</evidence>
<dbReference type="InterPro" id="IPR010341">
    <property type="entry name" value="DUF936_pln"/>
</dbReference>
<evidence type="ECO:0000259" key="2">
    <source>
        <dbReference type="Pfam" id="PF06075"/>
    </source>
</evidence>
<dbReference type="PANTHER" id="PTHR31928">
    <property type="entry name" value="EXPRESSED PROTEIN"/>
    <property type="match status" value="1"/>
</dbReference>
<dbReference type="InterPro" id="IPR049172">
    <property type="entry name" value="DUF6857_pln"/>
</dbReference>
<reference evidence="5" key="2">
    <citation type="journal article" date="2017" name="J. Anim. Genet.">
        <title>Multiple reference genome sequences of hot pepper reveal the massive evolution of plant disease resistance genes by retroduplication.</title>
        <authorList>
            <person name="Kim S."/>
            <person name="Park J."/>
            <person name="Yeom S.-I."/>
            <person name="Kim Y.-M."/>
            <person name="Seo E."/>
            <person name="Kim K.-T."/>
            <person name="Kim M.-S."/>
            <person name="Lee J.M."/>
            <person name="Cheong K."/>
            <person name="Shin H.-S."/>
            <person name="Kim S.-B."/>
            <person name="Han K."/>
            <person name="Lee J."/>
            <person name="Park M."/>
            <person name="Lee H.-A."/>
            <person name="Lee H.-Y."/>
            <person name="Lee Y."/>
            <person name="Oh S."/>
            <person name="Lee J.H."/>
            <person name="Choi E."/>
            <person name="Choi E."/>
            <person name="Lee S.E."/>
            <person name="Jeon J."/>
            <person name="Kim H."/>
            <person name="Choi G."/>
            <person name="Song H."/>
            <person name="Lee J."/>
            <person name="Lee S.-C."/>
            <person name="Kwon J.-K."/>
            <person name="Lee H.-Y."/>
            <person name="Koo N."/>
            <person name="Hong Y."/>
            <person name="Kim R.W."/>
            <person name="Kang W.-H."/>
            <person name="Huh J.H."/>
            <person name="Kang B.-C."/>
            <person name="Yang T.-J."/>
            <person name="Lee Y.-H."/>
            <person name="Bennetzen J.L."/>
            <person name="Choi D."/>
        </authorList>
    </citation>
    <scope>NUCLEOTIDE SEQUENCE [LARGE SCALE GENOMIC DNA]</scope>
    <source>
        <strain evidence="5">cv. PBC81</strain>
    </source>
</reference>
<dbReference type="Pfam" id="PF21647">
    <property type="entry name" value="DUF6857"/>
    <property type="match status" value="1"/>
</dbReference>
<dbReference type="PANTHER" id="PTHR31928:SF12">
    <property type="entry name" value="DUF3741 DOMAIN-CONTAINING PROTEIN"/>
    <property type="match status" value="1"/>
</dbReference>
<accession>A0A2G2VSY5</accession>
<evidence type="ECO:0000313" key="4">
    <source>
        <dbReference type="EMBL" id="PHT36100.1"/>
    </source>
</evidence>
<evidence type="ECO:0000256" key="1">
    <source>
        <dbReference type="SAM" id="MobiDB-lite"/>
    </source>
</evidence>
<feature type="compositionally biased region" description="Low complexity" evidence="1">
    <location>
        <begin position="295"/>
        <end position="305"/>
    </location>
</feature>
<name>A0A2G2VSY5_CAPBA</name>
<dbReference type="InterPro" id="IPR048297">
    <property type="entry name" value="DUF936_dom_pln"/>
</dbReference>
<reference evidence="4 5" key="1">
    <citation type="journal article" date="2017" name="Genome Biol.">
        <title>New reference genome sequences of hot pepper reveal the massive evolution of plant disease-resistance genes by retroduplication.</title>
        <authorList>
            <person name="Kim S."/>
            <person name="Park J."/>
            <person name="Yeom S.I."/>
            <person name="Kim Y.M."/>
            <person name="Seo E."/>
            <person name="Kim K.T."/>
            <person name="Kim M.S."/>
            <person name="Lee J.M."/>
            <person name="Cheong K."/>
            <person name="Shin H.S."/>
            <person name="Kim S.B."/>
            <person name="Han K."/>
            <person name="Lee J."/>
            <person name="Park M."/>
            <person name="Lee H.A."/>
            <person name="Lee H.Y."/>
            <person name="Lee Y."/>
            <person name="Oh S."/>
            <person name="Lee J.H."/>
            <person name="Choi E."/>
            <person name="Choi E."/>
            <person name="Lee S.E."/>
            <person name="Jeon J."/>
            <person name="Kim H."/>
            <person name="Choi G."/>
            <person name="Song H."/>
            <person name="Lee J."/>
            <person name="Lee S.C."/>
            <person name="Kwon J.K."/>
            <person name="Lee H.Y."/>
            <person name="Koo N."/>
            <person name="Hong Y."/>
            <person name="Kim R.W."/>
            <person name="Kang W.H."/>
            <person name="Huh J.H."/>
            <person name="Kang B.C."/>
            <person name="Yang T.J."/>
            <person name="Lee Y.H."/>
            <person name="Bennetzen J.L."/>
            <person name="Choi D."/>
        </authorList>
    </citation>
    <scope>NUCLEOTIDE SEQUENCE [LARGE SCALE GENOMIC DNA]</scope>
    <source>
        <strain evidence="5">cv. PBC81</strain>
    </source>
</reference>
<feature type="compositionally biased region" description="Low complexity" evidence="1">
    <location>
        <begin position="322"/>
        <end position="332"/>
    </location>
</feature>
<dbReference type="AlphaFoldDB" id="A0A2G2VSY5"/>
<dbReference type="Pfam" id="PF06075">
    <property type="entry name" value="DUF936"/>
    <property type="match status" value="1"/>
</dbReference>
<dbReference type="Proteomes" id="UP000224567">
    <property type="component" value="Unassembled WGS sequence"/>
</dbReference>
<dbReference type="STRING" id="33114.A0A2G2VSY5"/>